<proteinExistence type="predicted"/>
<dbReference type="Gene3D" id="1.20.1280.50">
    <property type="match status" value="1"/>
</dbReference>
<keyword evidence="3" id="KW-1185">Reference proteome</keyword>
<dbReference type="InterPro" id="IPR036047">
    <property type="entry name" value="F-box-like_dom_sf"/>
</dbReference>
<dbReference type="Pfam" id="PF12937">
    <property type="entry name" value="F-box-like"/>
    <property type="match status" value="1"/>
</dbReference>
<name>A0ABR0CQI7_9LAMI</name>
<dbReference type="Pfam" id="PF03478">
    <property type="entry name" value="Beta-prop_KIB1-4"/>
    <property type="match status" value="1"/>
</dbReference>
<dbReference type="Proteomes" id="UP001291926">
    <property type="component" value="Unassembled WGS sequence"/>
</dbReference>
<protein>
    <recommendedName>
        <fullName evidence="1">F-box domain-containing protein</fullName>
    </recommendedName>
</protein>
<organism evidence="2 3">
    <name type="scientific">Penstemon davidsonii</name>
    <dbReference type="NCBI Taxonomy" id="160366"/>
    <lineage>
        <taxon>Eukaryota</taxon>
        <taxon>Viridiplantae</taxon>
        <taxon>Streptophyta</taxon>
        <taxon>Embryophyta</taxon>
        <taxon>Tracheophyta</taxon>
        <taxon>Spermatophyta</taxon>
        <taxon>Magnoliopsida</taxon>
        <taxon>eudicotyledons</taxon>
        <taxon>Gunneridae</taxon>
        <taxon>Pentapetalae</taxon>
        <taxon>asterids</taxon>
        <taxon>lamiids</taxon>
        <taxon>Lamiales</taxon>
        <taxon>Plantaginaceae</taxon>
        <taxon>Cheloneae</taxon>
        <taxon>Penstemon</taxon>
    </lineage>
</organism>
<comment type="caution">
    <text evidence="2">The sequence shown here is derived from an EMBL/GenBank/DDBJ whole genome shotgun (WGS) entry which is preliminary data.</text>
</comment>
<dbReference type="InterPro" id="IPR001810">
    <property type="entry name" value="F-box_dom"/>
</dbReference>
<evidence type="ECO:0000313" key="3">
    <source>
        <dbReference type="Proteomes" id="UP001291926"/>
    </source>
</evidence>
<dbReference type="EMBL" id="JAYDYQ010002687">
    <property type="protein sequence ID" value="KAK4478746.1"/>
    <property type="molecule type" value="Genomic_DNA"/>
</dbReference>
<dbReference type="SUPFAM" id="SSF81383">
    <property type="entry name" value="F-box domain"/>
    <property type="match status" value="1"/>
</dbReference>
<dbReference type="PROSITE" id="PS50181">
    <property type="entry name" value="FBOX"/>
    <property type="match status" value="1"/>
</dbReference>
<dbReference type="PANTHER" id="PTHR45463:SF4">
    <property type="entry name" value="REGULATION PROTEIN, PUTATIVE-RELATED"/>
    <property type="match status" value="1"/>
</dbReference>
<sequence length="298" mass="34241">MQVSFRSSVCLLFILRGFEFLPVEDMTETYSPRVLVLKSRNGSLQLLLCTLCCTDVYFMSVAFKALSCQHVTVDELPDHLNSADGNTLLPSFFSCRLAETIQYIIRVSNTQPYEHMTWPELPNEILALILSHLPLRDNIRGSSVCKTWLAAAIFVRVADKPMWIMSFPQYNDDDFDDFYDPSQKKICGLDLPELHGSTVCYARDGWLLLSKTTIDHVFFFCPYTRESIELPNHDFSYQYVAFFASPKSPSCVIFTIVHPSKGHQKKTNSLMDCLLLMSFGRIYNWAGRVRLQEQFHLP</sequence>
<dbReference type="PANTHER" id="PTHR45463">
    <property type="entry name" value="OS09G0392200 PROTEIN"/>
    <property type="match status" value="1"/>
</dbReference>
<evidence type="ECO:0000313" key="2">
    <source>
        <dbReference type="EMBL" id="KAK4478746.1"/>
    </source>
</evidence>
<dbReference type="InterPro" id="IPR005174">
    <property type="entry name" value="KIB1-4_b-propeller"/>
</dbReference>
<gene>
    <name evidence="2" type="ORF">RD792_014244</name>
</gene>
<evidence type="ECO:0000259" key="1">
    <source>
        <dbReference type="PROSITE" id="PS50181"/>
    </source>
</evidence>
<reference evidence="2 3" key="1">
    <citation type="journal article" date="2023" name="bioRxiv">
        <title>Genome report: Whole genome sequence and annotation of Penstemon davidsonii.</title>
        <authorList>
            <person name="Ostevik K.L."/>
            <person name="Alabady M."/>
            <person name="Zhang M."/>
            <person name="Rausher M.D."/>
        </authorList>
    </citation>
    <scope>NUCLEOTIDE SEQUENCE [LARGE SCALE GENOMIC DNA]</scope>
    <source>
        <strain evidence="2">DNT005</strain>
        <tissue evidence="2">Whole leaf</tissue>
    </source>
</reference>
<feature type="domain" description="F-box" evidence="1">
    <location>
        <begin position="115"/>
        <end position="148"/>
    </location>
</feature>
<accession>A0ABR0CQI7</accession>